<evidence type="ECO:0000313" key="3">
    <source>
        <dbReference type="Proteomes" id="UP000078343"/>
    </source>
</evidence>
<feature type="region of interest" description="Disordered" evidence="1">
    <location>
        <begin position="25"/>
        <end position="75"/>
    </location>
</feature>
<dbReference type="GeneID" id="30015227"/>
<accession>A0A178Z517</accession>
<evidence type="ECO:0000256" key="1">
    <source>
        <dbReference type="SAM" id="MobiDB-lite"/>
    </source>
</evidence>
<feature type="region of interest" description="Disordered" evidence="1">
    <location>
        <begin position="310"/>
        <end position="330"/>
    </location>
</feature>
<protein>
    <submittedName>
        <fullName evidence="2">Uncharacterized protein</fullName>
    </submittedName>
</protein>
<comment type="caution">
    <text evidence="2">The sequence shown here is derived from an EMBL/GenBank/DDBJ whole genome shotgun (WGS) entry which is preliminary data.</text>
</comment>
<feature type="region of interest" description="Disordered" evidence="1">
    <location>
        <begin position="176"/>
        <end position="196"/>
    </location>
</feature>
<organism evidence="2 3">
    <name type="scientific">Fonsecaea erecta</name>
    <dbReference type="NCBI Taxonomy" id="1367422"/>
    <lineage>
        <taxon>Eukaryota</taxon>
        <taxon>Fungi</taxon>
        <taxon>Dikarya</taxon>
        <taxon>Ascomycota</taxon>
        <taxon>Pezizomycotina</taxon>
        <taxon>Eurotiomycetes</taxon>
        <taxon>Chaetothyriomycetidae</taxon>
        <taxon>Chaetothyriales</taxon>
        <taxon>Herpotrichiellaceae</taxon>
        <taxon>Fonsecaea</taxon>
    </lineage>
</organism>
<dbReference type="AlphaFoldDB" id="A0A178Z517"/>
<name>A0A178Z517_9EURO</name>
<reference evidence="2 3" key="1">
    <citation type="submission" date="2016-04" db="EMBL/GenBank/DDBJ databases">
        <title>Draft genome of Fonsecaea erecta CBS 125763.</title>
        <authorList>
            <person name="Weiss V.A."/>
            <person name="Vicente V.A."/>
            <person name="Raittz R.T."/>
            <person name="Moreno L.F."/>
            <person name="De Souza E.M."/>
            <person name="Pedrosa F.O."/>
            <person name="Steffens M.B."/>
            <person name="Faoro H."/>
            <person name="Tadra-Sfeir M.Z."/>
            <person name="Najafzadeh M.J."/>
            <person name="Felipe M.S."/>
            <person name="Teixeira M."/>
            <person name="Sun J."/>
            <person name="Xi L."/>
            <person name="Gomes R."/>
            <person name="De Azevedo C.M."/>
            <person name="Salgado C.G."/>
            <person name="Da Silva M.B."/>
            <person name="Nascimento M.F."/>
            <person name="Queiroz-Telles F."/>
            <person name="Attili D.S."/>
            <person name="Gorbushina A."/>
        </authorList>
    </citation>
    <scope>NUCLEOTIDE SEQUENCE [LARGE SCALE GENOMIC DNA]</scope>
    <source>
        <strain evidence="2 3">CBS 125763</strain>
    </source>
</reference>
<dbReference type="RefSeq" id="XP_018687978.1">
    <property type="nucleotide sequence ID" value="XM_018842565.1"/>
</dbReference>
<sequence>MAEFGALKPAPSVLMSEECKKKRELEVTDAEDDQLKKRRTSKQVHWDLAPMPPSAAYSAPSASGGRDLPNPSGLPRFLEIEIPDASYGKPPCKRQGSPRPWTTDFAYRQPRCHHSGSRCNCQFATATMVPALEVSMPWLSSSSLLHPTEPMSPFEDISPTFASDRSGWSIGVQQLPTPGQGTENPHDMTASADEPMEPKGTYYLAVDELQSQPVPDAGHSFAEQAPGTAEVTPVSHLAHPGSGSISPACCSYAGDKNKKVPQDAPVAQVADGMVVPMAVDVSFGGAAHPGKPYSCTSAYNHSYVLSSPAHPVGSNTPLTPPESAGDPCPSPVIRDPMGCPIPAFQHPIERGPIHGQFPTTRPEDYVSATLRPVYPARSALAAAADPSCNSPYQQRPIRLCPRHLSSFVTHQHTFVPPYSTRWAPSHPDEY</sequence>
<dbReference type="OrthoDB" id="10615038at2759"/>
<evidence type="ECO:0000313" key="2">
    <source>
        <dbReference type="EMBL" id="OAP54611.1"/>
    </source>
</evidence>
<proteinExistence type="predicted"/>
<dbReference type="Proteomes" id="UP000078343">
    <property type="component" value="Unassembled WGS sequence"/>
</dbReference>
<keyword evidence="3" id="KW-1185">Reference proteome</keyword>
<dbReference type="EMBL" id="LVYI01000013">
    <property type="protein sequence ID" value="OAP54611.1"/>
    <property type="molecule type" value="Genomic_DNA"/>
</dbReference>
<gene>
    <name evidence="2" type="ORF">AYL99_11059</name>
</gene>
<feature type="compositionally biased region" description="Low complexity" evidence="1">
    <location>
        <begin position="54"/>
        <end position="63"/>
    </location>
</feature>